<proteinExistence type="predicted"/>
<reference evidence="2 3" key="1">
    <citation type="journal article" date="2016" name="Mol. Biol. Evol.">
        <title>Comparative Genomics of Early-Diverging Mushroom-Forming Fungi Provides Insights into the Origins of Lignocellulose Decay Capabilities.</title>
        <authorList>
            <person name="Nagy L.G."/>
            <person name="Riley R."/>
            <person name="Tritt A."/>
            <person name="Adam C."/>
            <person name="Daum C."/>
            <person name="Floudas D."/>
            <person name="Sun H."/>
            <person name="Yadav J.S."/>
            <person name="Pangilinan J."/>
            <person name="Larsson K.H."/>
            <person name="Matsuura K."/>
            <person name="Barry K."/>
            <person name="Labutti K."/>
            <person name="Kuo R."/>
            <person name="Ohm R.A."/>
            <person name="Bhattacharya S.S."/>
            <person name="Shirouzu T."/>
            <person name="Yoshinaga Y."/>
            <person name="Martin F.M."/>
            <person name="Grigoriev I.V."/>
            <person name="Hibbett D.S."/>
        </authorList>
    </citation>
    <scope>NUCLEOTIDE SEQUENCE [LARGE SCALE GENOMIC DNA]</scope>
    <source>
        <strain evidence="2 3">CBS 109695</strain>
    </source>
</reference>
<evidence type="ECO:0000313" key="3">
    <source>
        <dbReference type="Proteomes" id="UP000076532"/>
    </source>
</evidence>
<dbReference type="OrthoDB" id="2187at2759"/>
<feature type="region of interest" description="Disordered" evidence="1">
    <location>
        <begin position="1"/>
        <end position="29"/>
    </location>
</feature>
<sequence length="554" mass="61681">MPHSAISSPTLSAPPSRSQRAPGSVRQKDYLRRPATSNAAFYIALVRVLTIKLCKFMAALPGPPPCRLLDVLLRDEGGTWAWKPPLNGSVRSVSMGLYNPCASTTLEARERGVGVVFVSSYSTRADVLAQMEIGLPRDLPLAKTIGAELVSADDWEIIGTNAGRVELDTLLDQVRVAKISQEIDVCYELHCAPPPHPRTNPVFSSAESALSTSSNARASRTADNMLSKILRVLPASIYNIGISTDNCAYTRPEPLAFASQATFDSITSLTSSDTPDFKGKATGEEDYPHRATLRLIVLLQRRRRRFTAKDPSAASTPTLDEEKAENGKGEKEKEGDETQPTSTSRGTPRRASQRSRSSSSTSGKKWCGTIIIPQTTPDEVLRRTVPRRSPRATGKPAPSLANGHVSIPPRSLMRMLRWGIRRWTMRGRGTYLEIYMSDSDKGKGVSQWTIWRRFDGRFGNCFEMAILAIFSKRLRSRFEKRDSPELCTTNSNRFEPIAGIQNNREYHSERFKGGLMDVSKIVSNRRFDEISKAAPEPLWKFQAFRHSFRFAPRM</sequence>
<name>A0A166CVM7_9AGAM</name>
<dbReference type="EMBL" id="KV417623">
    <property type="protein sequence ID" value="KZP14045.1"/>
    <property type="molecule type" value="Genomic_DNA"/>
</dbReference>
<feature type="region of interest" description="Disordered" evidence="1">
    <location>
        <begin position="306"/>
        <end position="405"/>
    </location>
</feature>
<organism evidence="2 3">
    <name type="scientific">Athelia psychrophila</name>
    <dbReference type="NCBI Taxonomy" id="1759441"/>
    <lineage>
        <taxon>Eukaryota</taxon>
        <taxon>Fungi</taxon>
        <taxon>Dikarya</taxon>
        <taxon>Basidiomycota</taxon>
        <taxon>Agaricomycotina</taxon>
        <taxon>Agaricomycetes</taxon>
        <taxon>Agaricomycetidae</taxon>
        <taxon>Atheliales</taxon>
        <taxon>Atheliaceae</taxon>
        <taxon>Athelia</taxon>
    </lineage>
</organism>
<dbReference type="Proteomes" id="UP000076532">
    <property type="component" value="Unassembled WGS sequence"/>
</dbReference>
<dbReference type="AlphaFoldDB" id="A0A166CVM7"/>
<dbReference type="Gene3D" id="3.10.330.10">
    <property type="match status" value="1"/>
</dbReference>
<feature type="compositionally biased region" description="Polar residues" evidence="1">
    <location>
        <begin position="1"/>
        <end position="21"/>
    </location>
</feature>
<accession>A0A166CVM7</accession>
<gene>
    <name evidence="2" type="ORF">FIBSPDRAFT_935957</name>
</gene>
<feature type="compositionally biased region" description="Basic and acidic residues" evidence="1">
    <location>
        <begin position="320"/>
        <end position="336"/>
    </location>
</feature>
<evidence type="ECO:0000313" key="2">
    <source>
        <dbReference type="EMBL" id="KZP14045.1"/>
    </source>
</evidence>
<dbReference type="STRING" id="436010.A0A166CVM7"/>
<protein>
    <submittedName>
        <fullName evidence="2">Uncharacterized protein</fullName>
    </submittedName>
</protein>
<evidence type="ECO:0000256" key="1">
    <source>
        <dbReference type="SAM" id="MobiDB-lite"/>
    </source>
</evidence>
<keyword evidence="3" id="KW-1185">Reference proteome</keyword>